<gene>
    <name evidence="3" type="ORF">KDL01_21830</name>
</gene>
<dbReference type="Gene3D" id="3.40.50.300">
    <property type="entry name" value="P-loop containing nucleotide triphosphate hydrolases"/>
    <property type="match status" value="1"/>
</dbReference>
<organism evidence="3 4">
    <name type="scientific">Actinospica durhamensis</name>
    <dbReference type="NCBI Taxonomy" id="1508375"/>
    <lineage>
        <taxon>Bacteria</taxon>
        <taxon>Bacillati</taxon>
        <taxon>Actinomycetota</taxon>
        <taxon>Actinomycetes</taxon>
        <taxon>Catenulisporales</taxon>
        <taxon>Actinospicaceae</taxon>
        <taxon>Actinospica</taxon>
    </lineage>
</organism>
<keyword evidence="1" id="KW-0547">Nucleotide-binding</keyword>
<dbReference type="GO" id="GO:0051782">
    <property type="term" value="P:negative regulation of cell division"/>
    <property type="evidence" value="ECO:0007669"/>
    <property type="project" value="TreeGrafter"/>
</dbReference>
<dbReference type="GO" id="GO:0016887">
    <property type="term" value="F:ATP hydrolysis activity"/>
    <property type="evidence" value="ECO:0007669"/>
    <property type="project" value="TreeGrafter"/>
</dbReference>
<dbReference type="GO" id="GO:0009898">
    <property type="term" value="C:cytoplasmic side of plasma membrane"/>
    <property type="evidence" value="ECO:0007669"/>
    <property type="project" value="TreeGrafter"/>
</dbReference>
<keyword evidence="4" id="KW-1185">Reference proteome</keyword>
<comment type="caution">
    <text evidence="3">The sequence shown here is derived from an EMBL/GenBank/DDBJ whole genome shotgun (WGS) entry which is preliminary data.</text>
</comment>
<dbReference type="PANTHER" id="PTHR43384:SF6">
    <property type="entry name" value="SEPTUM SITE-DETERMINING PROTEIN MIND HOMOLOG, CHLOROPLASTIC"/>
    <property type="match status" value="1"/>
</dbReference>
<dbReference type="InterPro" id="IPR050625">
    <property type="entry name" value="ParA/MinD_ATPase"/>
</dbReference>
<dbReference type="EMBL" id="JAGSOG010000116">
    <property type="protein sequence ID" value="MBR7835930.1"/>
    <property type="molecule type" value="Genomic_DNA"/>
</dbReference>
<sequence>MLVFSVSDKGGTGRSVTSTNVAYRAALLGFNTVYLDFDFGSPTVGAIFEVEHARTGVSQRGLHDYLYGVTENPVIIDVWAESNRETLVRPLGARRLELMPGSLGGSEFLEMTDEIVDRCAELFKKAHEQFELCVVDLSAGRSAAMELVLKACKHKKARDLTRRWLVFHRWTRQHVIAAGNLVHGDNGLIKYGVNCDYGEEEMEEMISYVRTAVIDPAGESARILNSAQQSWLDAVDKELESLASTAGLGRDVRFGTVPLDPVLQWREQLLTDRDAHTTRVANPATVDAFKDLADRLCAPIRAERLRR</sequence>
<keyword evidence="2" id="KW-0067">ATP-binding</keyword>
<accession>A0A941ER60</accession>
<dbReference type="GO" id="GO:0005829">
    <property type="term" value="C:cytosol"/>
    <property type="evidence" value="ECO:0007669"/>
    <property type="project" value="TreeGrafter"/>
</dbReference>
<reference evidence="3" key="1">
    <citation type="submission" date="2021-04" db="EMBL/GenBank/DDBJ databases">
        <title>Genome based classification of Actinospica acidithermotolerans sp. nov., an actinobacterium isolated from an Indonesian hot spring.</title>
        <authorList>
            <person name="Kusuma A.B."/>
            <person name="Putra K.E."/>
            <person name="Nafisah S."/>
            <person name="Loh J."/>
            <person name="Nouioui I."/>
            <person name="Goodfellow M."/>
        </authorList>
    </citation>
    <scope>NUCLEOTIDE SEQUENCE</scope>
    <source>
        <strain evidence="3">CSCA 57</strain>
    </source>
</reference>
<evidence type="ECO:0000256" key="1">
    <source>
        <dbReference type="ARBA" id="ARBA00022741"/>
    </source>
</evidence>
<evidence type="ECO:0000313" key="3">
    <source>
        <dbReference type="EMBL" id="MBR7835930.1"/>
    </source>
</evidence>
<dbReference type="SUPFAM" id="SSF52540">
    <property type="entry name" value="P-loop containing nucleoside triphosphate hydrolases"/>
    <property type="match status" value="1"/>
</dbReference>
<dbReference type="InterPro" id="IPR027417">
    <property type="entry name" value="P-loop_NTPase"/>
</dbReference>
<dbReference type="NCBIfam" id="NF040564">
    <property type="entry name" value="SCO2523_fam"/>
    <property type="match status" value="1"/>
</dbReference>
<dbReference type="PANTHER" id="PTHR43384">
    <property type="entry name" value="SEPTUM SITE-DETERMINING PROTEIN MIND HOMOLOG, CHLOROPLASTIC-RELATED"/>
    <property type="match status" value="1"/>
</dbReference>
<dbReference type="RefSeq" id="WP_212530419.1">
    <property type="nucleotide sequence ID" value="NZ_JAGSOG010000116.1"/>
</dbReference>
<dbReference type="AlphaFoldDB" id="A0A941ER60"/>
<proteinExistence type="predicted"/>
<evidence type="ECO:0000313" key="4">
    <source>
        <dbReference type="Proteomes" id="UP000675781"/>
    </source>
</evidence>
<dbReference type="Proteomes" id="UP000675781">
    <property type="component" value="Unassembled WGS sequence"/>
</dbReference>
<name>A0A941ER60_9ACTN</name>
<dbReference type="GO" id="GO:0005524">
    <property type="term" value="F:ATP binding"/>
    <property type="evidence" value="ECO:0007669"/>
    <property type="project" value="UniProtKB-KW"/>
</dbReference>
<protein>
    <submittedName>
        <fullName evidence="3">ParA family protein</fullName>
    </submittedName>
</protein>
<evidence type="ECO:0000256" key="2">
    <source>
        <dbReference type="ARBA" id="ARBA00022840"/>
    </source>
</evidence>